<comment type="caution">
    <text evidence="4">The sequence shown here is derived from an EMBL/GenBank/DDBJ whole genome shotgun (WGS) entry which is preliminary data.</text>
</comment>
<dbReference type="InterPro" id="IPR029479">
    <property type="entry name" value="Nitroreductase"/>
</dbReference>
<sequence length="213" mass="23139">MSESTATTQALTAEEVMKARQSVRYYKRDVVIPDETLNEILTLAAAAPSSWNLQQWRFVVVKEQANKDRLLPIAYGQKQVSDASVVVIVLGDLEANKTGHEIYDAAVAGGYVSQEVRDNLVGQIDGAYSHANVARDEANKNAGLASMQLMLAAKAKGYDTVPMGGFDSAALVKELNVPDRYFPVMMIPIGVADQPARPSGRLPLDQLVINESF</sequence>
<dbReference type="GO" id="GO:0016491">
    <property type="term" value="F:oxidoreductase activity"/>
    <property type="evidence" value="ECO:0007669"/>
    <property type="project" value="UniProtKB-KW"/>
</dbReference>
<proteinExistence type="inferred from homology"/>
<keyword evidence="5" id="KW-1185">Reference proteome</keyword>
<evidence type="ECO:0000313" key="4">
    <source>
        <dbReference type="EMBL" id="MBB3112919.1"/>
    </source>
</evidence>
<dbReference type="EMBL" id="JACHXK010000015">
    <property type="protein sequence ID" value="MBB3112919.1"/>
    <property type="molecule type" value="Genomic_DNA"/>
</dbReference>
<dbReference type="PANTHER" id="PTHR43673">
    <property type="entry name" value="NAD(P)H NITROREDUCTASE YDGI-RELATED"/>
    <property type="match status" value="1"/>
</dbReference>
<gene>
    <name evidence="4" type="ORF">FHS18_005021</name>
</gene>
<feature type="domain" description="Nitroreductase" evidence="3">
    <location>
        <begin position="18"/>
        <end position="190"/>
    </location>
</feature>
<comment type="similarity">
    <text evidence="1">Belongs to the nitroreductase family.</text>
</comment>
<dbReference type="RefSeq" id="WP_183603023.1">
    <property type="nucleotide sequence ID" value="NZ_JACHXK010000015.1"/>
</dbReference>
<dbReference type="AlphaFoldDB" id="A0A7W5FQD7"/>
<evidence type="ECO:0000256" key="1">
    <source>
        <dbReference type="ARBA" id="ARBA00007118"/>
    </source>
</evidence>
<dbReference type="Pfam" id="PF00881">
    <property type="entry name" value="Nitroreductase"/>
    <property type="match status" value="1"/>
</dbReference>
<evidence type="ECO:0000313" key="5">
    <source>
        <dbReference type="Proteomes" id="UP000570361"/>
    </source>
</evidence>
<accession>A0A7W5FQD7</accession>
<protein>
    <submittedName>
        <fullName evidence="4">Nitroreductase</fullName>
    </submittedName>
</protein>
<dbReference type="InterPro" id="IPR000415">
    <property type="entry name" value="Nitroreductase-like"/>
</dbReference>
<evidence type="ECO:0000259" key="3">
    <source>
        <dbReference type="Pfam" id="PF00881"/>
    </source>
</evidence>
<dbReference type="PANTHER" id="PTHR43673:SF3">
    <property type="entry name" value="NAD(P)H NITROREDUCTASE YODC-RELATED"/>
    <property type="match status" value="1"/>
</dbReference>
<reference evidence="4 5" key="1">
    <citation type="submission" date="2020-08" db="EMBL/GenBank/DDBJ databases">
        <title>Genomic Encyclopedia of Type Strains, Phase III (KMG-III): the genomes of soil and plant-associated and newly described type strains.</title>
        <authorList>
            <person name="Whitman W."/>
        </authorList>
    </citation>
    <scope>NUCLEOTIDE SEQUENCE [LARGE SCALE GENOMIC DNA]</scope>
    <source>
        <strain evidence="4 5">CECT 5862</strain>
    </source>
</reference>
<evidence type="ECO:0000256" key="2">
    <source>
        <dbReference type="ARBA" id="ARBA00023002"/>
    </source>
</evidence>
<organism evidence="4 5">
    <name type="scientific">Paenibacillus phyllosphaerae</name>
    <dbReference type="NCBI Taxonomy" id="274593"/>
    <lineage>
        <taxon>Bacteria</taxon>
        <taxon>Bacillati</taxon>
        <taxon>Bacillota</taxon>
        <taxon>Bacilli</taxon>
        <taxon>Bacillales</taxon>
        <taxon>Paenibacillaceae</taxon>
        <taxon>Paenibacillus</taxon>
    </lineage>
</organism>
<keyword evidence="2" id="KW-0560">Oxidoreductase</keyword>
<dbReference type="SUPFAM" id="SSF55469">
    <property type="entry name" value="FMN-dependent nitroreductase-like"/>
    <property type="match status" value="1"/>
</dbReference>
<dbReference type="CDD" id="cd02137">
    <property type="entry name" value="MhqN-like"/>
    <property type="match status" value="1"/>
</dbReference>
<dbReference type="Gene3D" id="3.40.109.10">
    <property type="entry name" value="NADH Oxidase"/>
    <property type="match status" value="1"/>
</dbReference>
<name>A0A7W5FQD7_9BACL</name>
<dbReference type="Proteomes" id="UP000570361">
    <property type="component" value="Unassembled WGS sequence"/>
</dbReference>